<dbReference type="Proteomes" id="UP000799777">
    <property type="component" value="Unassembled WGS sequence"/>
</dbReference>
<comment type="caution">
    <text evidence="2">The sequence shown here is derived from an EMBL/GenBank/DDBJ whole genome shotgun (WGS) entry which is preliminary data.</text>
</comment>
<accession>A0A9P4GXY6</accession>
<feature type="compositionally biased region" description="Low complexity" evidence="1">
    <location>
        <begin position="144"/>
        <end position="155"/>
    </location>
</feature>
<feature type="compositionally biased region" description="Polar residues" evidence="1">
    <location>
        <begin position="156"/>
        <end position="176"/>
    </location>
</feature>
<sequence length="176" mass="19449">MARRNAPRTTYEKIDVDSGYLSDLVAESRRTDEAAADLFNSSSCRKRGSLAMTAFDDTEWDVPASKARNVSLDRLCRDLAKQIRKPIRFPITPLDSTLARMTDEQRRRAPIQRHIHVTDAAPTDSNSLEASPTITASADRYGRTRAAARQLAATTSRVSGSSTKFNASQPRGYSKA</sequence>
<evidence type="ECO:0000256" key="1">
    <source>
        <dbReference type="SAM" id="MobiDB-lite"/>
    </source>
</evidence>
<organism evidence="2 3">
    <name type="scientific">Setomelanomma holmii</name>
    <dbReference type="NCBI Taxonomy" id="210430"/>
    <lineage>
        <taxon>Eukaryota</taxon>
        <taxon>Fungi</taxon>
        <taxon>Dikarya</taxon>
        <taxon>Ascomycota</taxon>
        <taxon>Pezizomycotina</taxon>
        <taxon>Dothideomycetes</taxon>
        <taxon>Pleosporomycetidae</taxon>
        <taxon>Pleosporales</taxon>
        <taxon>Pleosporineae</taxon>
        <taxon>Phaeosphaeriaceae</taxon>
        <taxon>Setomelanomma</taxon>
    </lineage>
</organism>
<proteinExistence type="predicted"/>
<keyword evidence="3" id="KW-1185">Reference proteome</keyword>
<reference evidence="2" key="1">
    <citation type="journal article" date="2020" name="Stud. Mycol.">
        <title>101 Dothideomycetes genomes: a test case for predicting lifestyles and emergence of pathogens.</title>
        <authorList>
            <person name="Haridas S."/>
            <person name="Albert R."/>
            <person name="Binder M."/>
            <person name="Bloem J."/>
            <person name="Labutti K."/>
            <person name="Salamov A."/>
            <person name="Andreopoulos B."/>
            <person name="Baker S."/>
            <person name="Barry K."/>
            <person name="Bills G."/>
            <person name="Bluhm B."/>
            <person name="Cannon C."/>
            <person name="Castanera R."/>
            <person name="Culley D."/>
            <person name="Daum C."/>
            <person name="Ezra D."/>
            <person name="Gonzalez J."/>
            <person name="Henrissat B."/>
            <person name="Kuo A."/>
            <person name="Liang C."/>
            <person name="Lipzen A."/>
            <person name="Lutzoni F."/>
            <person name="Magnuson J."/>
            <person name="Mondo S."/>
            <person name="Nolan M."/>
            <person name="Ohm R."/>
            <person name="Pangilinan J."/>
            <person name="Park H.-J."/>
            <person name="Ramirez L."/>
            <person name="Alfaro M."/>
            <person name="Sun H."/>
            <person name="Tritt A."/>
            <person name="Yoshinaga Y."/>
            <person name="Zwiers L.-H."/>
            <person name="Turgeon B."/>
            <person name="Goodwin S."/>
            <person name="Spatafora J."/>
            <person name="Crous P."/>
            <person name="Grigoriev I."/>
        </authorList>
    </citation>
    <scope>NUCLEOTIDE SEQUENCE</scope>
    <source>
        <strain evidence="2">CBS 110217</strain>
    </source>
</reference>
<dbReference type="EMBL" id="ML978312">
    <property type="protein sequence ID" value="KAF2024027.1"/>
    <property type="molecule type" value="Genomic_DNA"/>
</dbReference>
<evidence type="ECO:0000313" key="2">
    <source>
        <dbReference type="EMBL" id="KAF2024027.1"/>
    </source>
</evidence>
<protein>
    <submittedName>
        <fullName evidence="2">Uncharacterized protein</fullName>
    </submittedName>
</protein>
<gene>
    <name evidence="2" type="ORF">EK21DRAFT_118175</name>
</gene>
<feature type="region of interest" description="Disordered" evidence="1">
    <location>
        <begin position="122"/>
        <end position="176"/>
    </location>
</feature>
<dbReference type="OrthoDB" id="10324960at2759"/>
<evidence type="ECO:0000313" key="3">
    <source>
        <dbReference type="Proteomes" id="UP000799777"/>
    </source>
</evidence>
<name>A0A9P4GXY6_9PLEO</name>
<dbReference type="AlphaFoldDB" id="A0A9P4GXY6"/>
<feature type="compositionally biased region" description="Polar residues" evidence="1">
    <location>
        <begin position="123"/>
        <end position="136"/>
    </location>
</feature>